<evidence type="ECO:0000256" key="5">
    <source>
        <dbReference type="ARBA" id="ARBA00022989"/>
    </source>
</evidence>
<keyword evidence="4 7" id="KW-0812">Transmembrane</keyword>
<dbReference type="GO" id="GO:0016780">
    <property type="term" value="F:phosphotransferase activity, for other substituted phosphate groups"/>
    <property type="evidence" value="ECO:0007669"/>
    <property type="project" value="TreeGrafter"/>
</dbReference>
<dbReference type="OrthoDB" id="467691at2"/>
<keyword evidence="5 7" id="KW-1133">Transmembrane helix</keyword>
<feature type="transmembrane region" description="Helical" evidence="7">
    <location>
        <begin position="289"/>
        <end position="308"/>
    </location>
</feature>
<dbReference type="AlphaFoldDB" id="A0A1U7GYX1"/>
<comment type="similarity">
    <text evidence="2">Belongs to the bacterial sugar transferase family.</text>
</comment>
<dbReference type="GO" id="GO:0016020">
    <property type="term" value="C:membrane"/>
    <property type="evidence" value="ECO:0007669"/>
    <property type="project" value="UniProtKB-SubCell"/>
</dbReference>
<evidence type="ECO:0000256" key="7">
    <source>
        <dbReference type="SAM" id="Phobius"/>
    </source>
</evidence>
<organism evidence="9 10">
    <name type="scientific">Fischerella major NIES-592</name>
    <dbReference type="NCBI Taxonomy" id="210994"/>
    <lineage>
        <taxon>Bacteria</taxon>
        <taxon>Bacillati</taxon>
        <taxon>Cyanobacteriota</taxon>
        <taxon>Cyanophyceae</taxon>
        <taxon>Nostocales</taxon>
        <taxon>Hapalosiphonaceae</taxon>
        <taxon>Fischerella</taxon>
    </lineage>
</organism>
<name>A0A1U7GYX1_9CYAN</name>
<evidence type="ECO:0000256" key="1">
    <source>
        <dbReference type="ARBA" id="ARBA00004141"/>
    </source>
</evidence>
<accession>A0A1U7GYX1</accession>
<evidence type="ECO:0000256" key="2">
    <source>
        <dbReference type="ARBA" id="ARBA00006464"/>
    </source>
</evidence>
<feature type="domain" description="Bacterial sugar transferase" evidence="8">
    <location>
        <begin position="280"/>
        <end position="470"/>
    </location>
</feature>
<dbReference type="RefSeq" id="WP_073555993.1">
    <property type="nucleotide sequence ID" value="NZ_MRCA01000006.1"/>
</dbReference>
<proteinExistence type="inferred from homology"/>
<dbReference type="Pfam" id="PF13727">
    <property type="entry name" value="CoA_binding_3"/>
    <property type="match status" value="1"/>
</dbReference>
<dbReference type="EMBL" id="MRCA01000006">
    <property type="protein sequence ID" value="OKH13609.1"/>
    <property type="molecule type" value="Genomic_DNA"/>
</dbReference>
<evidence type="ECO:0000313" key="10">
    <source>
        <dbReference type="Proteomes" id="UP000186391"/>
    </source>
</evidence>
<sequence length="475" mass="54290">MTTNTLTVTTFKPDLRSAKGTTIQRGLKIRILRVVTLILLDVIALTSAWTLAAYYGTSIEFLWAEQIPLLMFMLVTAISVIAVKGLYKPGKERRNYFGLIQAVSLAEILLLFIAFLYEPESYVSRSTFLIFWFCSVVFVCGDRFIFDVATKQLRCQGAIRHSVFLITDSQDQKNHIKLIEQENCYTVQGIADPSCLDLVNREATFEHLRKQGITEAFVSWNAIKNRLYVCWHFQTAGIILRILPMETDVCYPKSVFWMLGEVPCMTIPAPIIAGSDFWIKRCFDLSCSILLLLLLSPIYLAIAILIKLDSPGPVFFRQNRVGLHGKNFKIWKFRTMVNNAEKLQASLETNNEIKDGVLFKIKNDPRVTRIGKFLRLYSLDELPQILNVLVGEMSLVGPRPLPSRDVERFKTKHFIRQEVLPGITGLWQVSGRSDIDNFEDGVKLDISYIENWSLWLDLKILLETVRVVLQKTGAY</sequence>
<evidence type="ECO:0000256" key="3">
    <source>
        <dbReference type="ARBA" id="ARBA00022679"/>
    </source>
</evidence>
<evidence type="ECO:0000313" key="9">
    <source>
        <dbReference type="EMBL" id="OKH13609.1"/>
    </source>
</evidence>
<dbReference type="Pfam" id="PF02397">
    <property type="entry name" value="Bac_transf"/>
    <property type="match status" value="1"/>
</dbReference>
<feature type="transmembrane region" description="Helical" evidence="7">
    <location>
        <begin position="129"/>
        <end position="146"/>
    </location>
</feature>
<feature type="transmembrane region" description="Helical" evidence="7">
    <location>
        <begin position="67"/>
        <end position="87"/>
    </location>
</feature>
<dbReference type="InterPro" id="IPR003362">
    <property type="entry name" value="Bact_transf"/>
</dbReference>
<comment type="subcellular location">
    <subcellularLocation>
        <location evidence="1">Membrane</location>
        <topology evidence="1">Multi-pass membrane protein</topology>
    </subcellularLocation>
</comment>
<protein>
    <submittedName>
        <fullName evidence="9">Glucosyl transferase</fullName>
    </submittedName>
</protein>
<dbReference type="InterPro" id="IPR017475">
    <property type="entry name" value="EPS_sugar_tfrase"/>
</dbReference>
<dbReference type="PANTHER" id="PTHR30576">
    <property type="entry name" value="COLANIC BIOSYNTHESIS UDP-GLUCOSE LIPID CARRIER TRANSFERASE"/>
    <property type="match status" value="1"/>
</dbReference>
<dbReference type="Proteomes" id="UP000186391">
    <property type="component" value="Unassembled WGS sequence"/>
</dbReference>
<evidence type="ECO:0000256" key="4">
    <source>
        <dbReference type="ARBA" id="ARBA00022692"/>
    </source>
</evidence>
<gene>
    <name evidence="9" type="ORF">NIES592_13400</name>
</gene>
<dbReference type="NCBIfam" id="TIGR03025">
    <property type="entry name" value="EPS_sugtrans"/>
    <property type="match status" value="1"/>
</dbReference>
<keyword evidence="10" id="KW-1185">Reference proteome</keyword>
<dbReference type="PANTHER" id="PTHR30576:SF23">
    <property type="entry name" value="GLUCOSYLTRANSFERASE"/>
    <property type="match status" value="1"/>
</dbReference>
<evidence type="ECO:0000259" key="8">
    <source>
        <dbReference type="Pfam" id="PF02397"/>
    </source>
</evidence>
<keyword evidence="6 7" id="KW-0472">Membrane</keyword>
<feature type="transmembrane region" description="Helical" evidence="7">
    <location>
        <begin position="34"/>
        <end position="55"/>
    </location>
</feature>
<reference evidence="9 10" key="1">
    <citation type="submission" date="2016-11" db="EMBL/GenBank/DDBJ databases">
        <title>Draft Genome Sequences of Nine Cyanobacterial Strains from Diverse Habitats.</title>
        <authorList>
            <person name="Zhu T."/>
            <person name="Hou S."/>
            <person name="Lu X."/>
            <person name="Hess W.R."/>
        </authorList>
    </citation>
    <scope>NUCLEOTIDE SEQUENCE [LARGE SCALE GENOMIC DNA]</scope>
    <source>
        <strain evidence="9 10">NIES-592</strain>
    </source>
</reference>
<comment type="caution">
    <text evidence="9">The sequence shown here is derived from an EMBL/GenBank/DDBJ whole genome shotgun (WGS) entry which is preliminary data.</text>
</comment>
<keyword evidence="3 9" id="KW-0808">Transferase</keyword>
<evidence type="ECO:0000256" key="6">
    <source>
        <dbReference type="ARBA" id="ARBA00023136"/>
    </source>
</evidence>
<feature type="transmembrane region" description="Helical" evidence="7">
    <location>
        <begin position="96"/>
        <end position="117"/>
    </location>
</feature>